<feature type="domain" description="Phosphotyrosine protein phosphatase I" evidence="5">
    <location>
        <begin position="2"/>
        <end position="144"/>
    </location>
</feature>
<evidence type="ECO:0000256" key="1">
    <source>
        <dbReference type="ARBA" id="ARBA00011063"/>
    </source>
</evidence>
<comment type="similarity">
    <text evidence="1">Belongs to the low molecular weight phosphotyrosine protein phosphatase family.</text>
</comment>
<dbReference type="InterPro" id="IPR050438">
    <property type="entry name" value="LMW_PTPase"/>
</dbReference>
<proteinExistence type="inferred from homology"/>
<dbReference type="AlphaFoldDB" id="A0A938XYT8"/>
<dbReference type="SMART" id="SM00226">
    <property type="entry name" value="LMWPc"/>
    <property type="match status" value="1"/>
</dbReference>
<evidence type="ECO:0000256" key="2">
    <source>
        <dbReference type="ARBA" id="ARBA00022801"/>
    </source>
</evidence>
<dbReference type="PRINTS" id="PR00719">
    <property type="entry name" value="LMWPTPASE"/>
</dbReference>
<dbReference type="InterPro" id="IPR017867">
    <property type="entry name" value="Tyr_phospatase_low_mol_wt"/>
</dbReference>
<dbReference type="EC" id="3.1.3.48" evidence="6"/>
<feature type="active site" description="Proton donor" evidence="4">
    <location>
        <position position="118"/>
    </location>
</feature>
<dbReference type="PANTHER" id="PTHR11717:SF31">
    <property type="entry name" value="LOW MOLECULAR WEIGHT PROTEIN-TYROSINE-PHOSPHATASE ETP-RELATED"/>
    <property type="match status" value="1"/>
</dbReference>
<comment type="caution">
    <text evidence="6">The sequence shown here is derived from an EMBL/GenBank/DDBJ whole genome shotgun (WGS) entry which is preliminary data.</text>
</comment>
<evidence type="ECO:0000313" key="6">
    <source>
        <dbReference type="EMBL" id="MBM7590195.1"/>
    </source>
</evidence>
<feature type="active site" evidence="4">
    <location>
        <position position="14"/>
    </location>
</feature>
<name>A0A938XYT8_9BACL</name>
<dbReference type="EMBL" id="JAFBEB010000005">
    <property type="protein sequence ID" value="MBM7590195.1"/>
    <property type="molecule type" value="Genomic_DNA"/>
</dbReference>
<dbReference type="PANTHER" id="PTHR11717">
    <property type="entry name" value="LOW MOLECULAR WEIGHT PROTEIN TYROSINE PHOSPHATASE"/>
    <property type="match status" value="1"/>
</dbReference>
<evidence type="ECO:0000313" key="7">
    <source>
        <dbReference type="Proteomes" id="UP000717624"/>
    </source>
</evidence>
<dbReference type="InterPro" id="IPR036196">
    <property type="entry name" value="Ptyr_pPase_sf"/>
</dbReference>
<keyword evidence="3" id="KW-0904">Protein phosphatase</keyword>
<feature type="active site" description="Nucleophile" evidence="4">
    <location>
        <position position="8"/>
    </location>
</feature>
<gene>
    <name evidence="6" type="ORF">JOD01_001799</name>
</gene>
<organism evidence="6 7">
    <name type="scientific">Brevibacillus fulvus</name>
    <dbReference type="NCBI Taxonomy" id="1125967"/>
    <lineage>
        <taxon>Bacteria</taxon>
        <taxon>Bacillati</taxon>
        <taxon>Bacillota</taxon>
        <taxon>Bacilli</taxon>
        <taxon>Bacillales</taxon>
        <taxon>Paenibacillaceae</taxon>
        <taxon>Brevibacillus</taxon>
    </lineage>
</organism>
<protein>
    <submittedName>
        <fullName evidence="6">Protein-tyrosine phosphatase</fullName>
        <ecNumber evidence="6">3.1.3.48</ecNumber>
    </submittedName>
</protein>
<reference evidence="6" key="1">
    <citation type="submission" date="2021-01" db="EMBL/GenBank/DDBJ databases">
        <title>Genomic Encyclopedia of Type Strains, Phase IV (KMG-IV): sequencing the most valuable type-strain genomes for metagenomic binning, comparative biology and taxonomic classification.</title>
        <authorList>
            <person name="Goeker M."/>
        </authorList>
    </citation>
    <scope>NUCLEOTIDE SEQUENCE</scope>
    <source>
        <strain evidence="6">DSM 25523</strain>
    </source>
</reference>
<dbReference type="GO" id="GO:0004725">
    <property type="term" value="F:protein tyrosine phosphatase activity"/>
    <property type="evidence" value="ECO:0007669"/>
    <property type="project" value="UniProtKB-EC"/>
</dbReference>
<sequence length="153" mass="17187">MQRILFVCTGNTCRSPMAEALFRAKAAGSNFEVRSAGVAAFDGQRASDYALQVLAERGILHDHQSRRLNEQLIQWADLILTMSRGHKDAIHGFYPQAAGKVYTLTEFANADPNRDIADPFGGSLYDYQKCAEEIDHLLDRLYQKLIQAHTRES</sequence>
<accession>A0A938XYT8</accession>
<keyword evidence="7" id="KW-1185">Reference proteome</keyword>
<evidence type="ECO:0000256" key="4">
    <source>
        <dbReference type="PIRSR" id="PIRSR617867-1"/>
    </source>
</evidence>
<dbReference type="RefSeq" id="WP_204517924.1">
    <property type="nucleotide sequence ID" value="NZ_BAABIN010000020.1"/>
</dbReference>
<dbReference type="Gene3D" id="3.40.50.2300">
    <property type="match status" value="1"/>
</dbReference>
<dbReference type="Proteomes" id="UP000717624">
    <property type="component" value="Unassembled WGS sequence"/>
</dbReference>
<keyword evidence="2 6" id="KW-0378">Hydrolase</keyword>
<dbReference type="SUPFAM" id="SSF52788">
    <property type="entry name" value="Phosphotyrosine protein phosphatases I"/>
    <property type="match status" value="1"/>
</dbReference>
<dbReference type="CDD" id="cd16344">
    <property type="entry name" value="LMWPAP"/>
    <property type="match status" value="1"/>
</dbReference>
<dbReference type="InterPro" id="IPR023485">
    <property type="entry name" value="Ptyr_pPase"/>
</dbReference>
<evidence type="ECO:0000259" key="5">
    <source>
        <dbReference type="SMART" id="SM00226"/>
    </source>
</evidence>
<dbReference type="Pfam" id="PF01451">
    <property type="entry name" value="LMWPc"/>
    <property type="match status" value="1"/>
</dbReference>
<evidence type="ECO:0000256" key="3">
    <source>
        <dbReference type="ARBA" id="ARBA00022912"/>
    </source>
</evidence>